<comment type="caution">
    <text evidence="8">The sequence shown here is derived from an EMBL/GenBank/DDBJ whole genome shotgun (WGS) entry which is preliminary data.</text>
</comment>
<evidence type="ECO:0000256" key="3">
    <source>
        <dbReference type="ARBA" id="ARBA00022722"/>
    </source>
</evidence>
<dbReference type="PANTHER" id="PTHR37984">
    <property type="entry name" value="PROTEIN CBG26694"/>
    <property type="match status" value="1"/>
</dbReference>
<name>A0ABQ5IBF4_9ASTR</name>
<evidence type="ECO:0000313" key="9">
    <source>
        <dbReference type="Proteomes" id="UP001151760"/>
    </source>
</evidence>
<sequence length="429" mass="48868">MVGNGQFIHCYEYCPDVTLQLQKTKFTILFFVLPVEGADVVLGISWLGALGTITADFSVPQISFVKDGNHCTLRGEPRTQQVSSSSLSTMLKHDFIASIHTLTMEPTPPIQNPSDTIVDPNITAILDLFQPVFEIPYTLPPTRHHDHHIPLLNNNQPVNVKPYRYPHFQKQIMTQFITEMLQDDISFLGHQILGQGVSPKAEKIAAIQQWPQPTSFTTIRAFLGLTGYYRQFVQHYAQIAAPLTNILKMKEFKWTEDADAAFKKLKKHMQQLITLALPNFTNTFDVTTDASGMAIGAVLSQENKPIAFFSKTLCPTKQGQSTYTKEFYAITEAIKKWRQYLLGRRFRIYTDHHSLKHILTQMIQTPKQQKWVTKLIGYDFEVLYKPGRENTVADALSKVDIPSMFAILYLTATWLEDIQTYYSTDPQGK</sequence>
<dbReference type="InterPro" id="IPR043128">
    <property type="entry name" value="Rev_trsase/Diguanyl_cyclase"/>
</dbReference>
<keyword evidence="3" id="KW-0540">Nuclease</keyword>
<dbReference type="InterPro" id="IPR043502">
    <property type="entry name" value="DNA/RNA_pol_sf"/>
</dbReference>
<dbReference type="InterPro" id="IPR041373">
    <property type="entry name" value="RT_RNaseH"/>
</dbReference>
<evidence type="ECO:0000256" key="1">
    <source>
        <dbReference type="ARBA" id="ARBA00022679"/>
    </source>
</evidence>
<evidence type="ECO:0000313" key="8">
    <source>
        <dbReference type="EMBL" id="GJT97471.1"/>
    </source>
</evidence>
<accession>A0ABQ5IBF4</accession>
<dbReference type="EMBL" id="BQNB010020582">
    <property type="protein sequence ID" value="GJT97471.1"/>
    <property type="molecule type" value="Genomic_DNA"/>
</dbReference>
<dbReference type="CDD" id="cd00303">
    <property type="entry name" value="retropepsin_like"/>
    <property type="match status" value="1"/>
</dbReference>
<evidence type="ECO:0000256" key="2">
    <source>
        <dbReference type="ARBA" id="ARBA00022695"/>
    </source>
</evidence>
<evidence type="ECO:0000256" key="6">
    <source>
        <dbReference type="ARBA" id="ARBA00022918"/>
    </source>
</evidence>
<dbReference type="InterPro" id="IPR050951">
    <property type="entry name" value="Retrovirus_Pol_polyprotein"/>
</dbReference>
<evidence type="ECO:0000256" key="5">
    <source>
        <dbReference type="ARBA" id="ARBA00022801"/>
    </source>
</evidence>
<dbReference type="Proteomes" id="UP001151760">
    <property type="component" value="Unassembled WGS sequence"/>
</dbReference>
<protein>
    <submittedName>
        <fullName evidence="8">Ty3-gypsy retrotransposon protein</fullName>
    </submittedName>
</protein>
<reference evidence="8" key="1">
    <citation type="journal article" date="2022" name="Int. J. Mol. Sci.">
        <title>Draft Genome of Tanacetum Coccineum: Genomic Comparison of Closely Related Tanacetum-Family Plants.</title>
        <authorList>
            <person name="Yamashiro T."/>
            <person name="Shiraishi A."/>
            <person name="Nakayama K."/>
            <person name="Satake H."/>
        </authorList>
    </citation>
    <scope>NUCLEOTIDE SEQUENCE</scope>
</reference>
<keyword evidence="1" id="KW-0808">Transferase</keyword>
<keyword evidence="6" id="KW-0695">RNA-directed DNA polymerase</keyword>
<keyword evidence="9" id="KW-1185">Reference proteome</keyword>
<dbReference type="PANTHER" id="PTHR37984:SF5">
    <property type="entry name" value="PROTEIN NYNRIN-LIKE"/>
    <property type="match status" value="1"/>
</dbReference>
<dbReference type="CDD" id="cd09274">
    <property type="entry name" value="RNase_HI_RT_Ty3"/>
    <property type="match status" value="1"/>
</dbReference>
<dbReference type="Pfam" id="PF17917">
    <property type="entry name" value="RT_RNaseH"/>
    <property type="match status" value="1"/>
</dbReference>
<keyword evidence="2" id="KW-0548">Nucleotidyltransferase</keyword>
<evidence type="ECO:0000259" key="7">
    <source>
        <dbReference type="Pfam" id="PF17917"/>
    </source>
</evidence>
<dbReference type="Gene3D" id="3.30.70.270">
    <property type="match status" value="1"/>
</dbReference>
<keyword evidence="5" id="KW-0378">Hydrolase</keyword>
<dbReference type="SUPFAM" id="SSF56672">
    <property type="entry name" value="DNA/RNA polymerases"/>
    <property type="match status" value="2"/>
</dbReference>
<reference evidence="8" key="2">
    <citation type="submission" date="2022-01" db="EMBL/GenBank/DDBJ databases">
        <authorList>
            <person name="Yamashiro T."/>
            <person name="Shiraishi A."/>
            <person name="Satake H."/>
            <person name="Nakayama K."/>
        </authorList>
    </citation>
    <scope>NUCLEOTIDE SEQUENCE</scope>
</reference>
<gene>
    <name evidence="8" type="ORF">Tco_1092989</name>
</gene>
<feature type="domain" description="Reverse transcriptase RNase H-like" evidence="7">
    <location>
        <begin position="279"/>
        <end position="378"/>
    </location>
</feature>
<keyword evidence="4" id="KW-0255">Endonuclease</keyword>
<evidence type="ECO:0000256" key="4">
    <source>
        <dbReference type="ARBA" id="ARBA00022759"/>
    </source>
</evidence>
<proteinExistence type="predicted"/>
<organism evidence="8 9">
    <name type="scientific">Tanacetum coccineum</name>
    <dbReference type="NCBI Taxonomy" id="301880"/>
    <lineage>
        <taxon>Eukaryota</taxon>
        <taxon>Viridiplantae</taxon>
        <taxon>Streptophyta</taxon>
        <taxon>Embryophyta</taxon>
        <taxon>Tracheophyta</taxon>
        <taxon>Spermatophyta</taxon>
        <taxon>Magnoliopsida</taxon>
        <taxon>eudicotyledons</taxon>
        <taxon>Gunneridae</taxon>
        <taxon>Pentapetalae</taxon>
        <taxon>asterids</taxon>
        <taxon>campanulids</taxon>
        <taxon>Asterales</taxon>
        <taxon>Asteraceae</taxon>
        <taxon>Asteroideae</taxon>
        <taxon>Anthemideae</taxon>
        <taxon>Anthemidinae</taxon>
        <taxon>Tanacetum</taxon>
    </lineage>
</organism>